<protein>
    <recommendedName>
        <fullName evidence="1">Retroviral polymerase SH3-like domain-containing protein</fullName>
    </recommendedName>
</protein>
<reference evidence="2" key="1">
    <citation type="submission" date="2018-05" db="EMBL/GenBank/DDBJ databases">
        <title>Draft genome of Mucuna pruriens seed.</title>
        <authorList>
            <person name="Nnadi N.E."/>
            <person name="Vos R."/>
            <person name="Hasami M.H."/>
            <person name="Devisetty U.K."/>
            <person name="Aguiy J.C."/>
        </authorList>
    </citation>
    <scope>NUCLEOTIDE SEQUENCE [LARGE SCALE GENOMIC DNA]</scope>
    <source>
        <strain evidence="2">JCA_2017</strain>
    </source>
</reference>
<evidence type="ECO:0000313" key="2">
    <source>
        <dbReference type="EMBL" id="RDX88566.1"/>
    </source>
</evidence>
<gene>
    <name evidence="2" type="ORF">CR513_29822</name>
</gene>
<proteinExistence type="predicted"/>
<feature type="domain" description="Retroviral polymerase SH3-like" evidence="1">
    <location>
        <begin position="18"/>
        <end position="69"/>
    </location>
</feature>
<dbReference type="Pfam" id="PF25597">
    <property type="entry name" value="SH3_retrovirus"/>
    <property type="match status" value="1"/>
</dbReference>
<evidence type="ECO:0000259" key="1">
    <source>
        <dbReference type="Pfam" id="PF25597"/>
    </source>
</evidence>
<comment type="caution">
    <text evidence="2">The sequence shown here is derived from an EMBL/GenBank/DDBJ whole genome shotgun (WGS) entry which is preliminary data.</text>
</comment>
<name>A0A371GDJ0_MUCPR</name>
<dbReference type="OrthoDB" id="1751476at2759"/>
<feature type="non-terminal residue" evidence="2">
    <location>
        <position position="1"/>
    </location>
</feature>
<organism evidence="2 3">
    <name type="scientific">Mucuna pruriens</name>
    <name type="common">Velvet bean</name>
    <name type="synonym">Dolichos pruriens</name>
    <dbReference type="NCBI Taxonomy" id="157652"/>
    <lineage>
        <taxon>Eukaryota</taxon>
        <taxon>Viridiplantae</taxon>
        <taxon>Streptophyta</taxon>
        <taxon>Embryophyta</taxon>
        <taxon>Tracheophyta</taxon>
        <taxon>Spermatophyta</taxon>
        <taxon>Magnoliopsida</taxon>
        <taxon>eudicotyledons</taxon>
        <taxon>Gunneridae</taxon>
        <taxon>Pentapetalae</taxon>
        <taxon>rosids</taxon>
        <taxon>fabids</taxon>
        <taxon>Fabales</taxon>
        <taxon>Fabaceae</taxon>
        <taxon>Papilionoideae</taxon>
        <taxon>50 kb inversion clade</taxon>
        <taxon>NPAAA clade</taxon>
        <taxon>indigoferoid/millettioid clade</taxon>
        <taxon>Phaseoleae</taxon>
        <taxon>Mucuna</taxon>
    </lineage>
</organism>
<sequence length="119" mass="13994">MNCGRRDNLTFLISIILDDNLDKFDPKSDKGTFLGYSTTSKAYIVYNFRTLKFEESIHVKFNDPNYDKELSELIEPFVELNIEDLQIVSKEPLLDNEPKTNKAKTSLRNWQMKTYHPKQ</sequence>
<evidence type="ECO:0000313" key="3">
    <source>
        <dbReference type="Proteomes" id="UP000257109"/>
    </source>
</evidence>
<dbReference type="InterPro" id="IPR057670">
    <property type="entry name" value="SH3_retrovirus"/>
</dbReference>
<accession>A0A371GDJ0</accession>
<dbReference type="AlphaFoldDB" id="A0A371GDJ0"/>
<dbReference type="Proteomes" id="UP000257109">
    <property type="component" value="Unassembled WGS sequence"/>
</dbReference>
<dbReference type="EMBL" id="QJKJ01005906">
    <property type="protein sequence ID" value="RDX88566.1"/>
    <property type="molecule type" value="Genomic_DNA"/>
</dbReference>
<keyword evidence="3" id="KW-1185">Reference proteome</keyword>